<comment type="caution">
    <text evidence="2">The sequence shown here is derived from an EMBL/GenBank/DDBJ whole genome shotgun (WGS) entry which is preliminary data.</text>
</comment>
<evidence type="ECO:0000313" key="3">
    <source>
        <dbReference type="Proteomes" id="UP000290289"/>
    </source>
</evidence>
<evidence type="ECO:0000256" key="1">
    <source>
        <dbReference type="SAM" id="MobiDB-lite"/>
    </source>
</evidence>
<organism evidence="2 3">
    <name type="scientific">Malus domestica</name>
    <name type="common">Apple</name>
    <name type="synonym">Pyrus malus</name>
    <dbReference type="NCBI Taxonomy" id="3750"/>
    <lineage>
        <taxon>Eukaryota</taxon>
        <taxon>Viridiplantae</taxon>
        <taxon>Streptophyta</taxon>
        <taxon>Embryophyta</taxon>
        <taxon>Tracheophyta</taxon>
        <taxon>Spermatophyta</taxon>
        <taxon>Magnoliopsida</taxon>
        <taxon>eudicotyledons</taxon>
        <taxon>Gunneridae</taxon>
        <taxon>Pentapetalae</taxon>
        <taxon>rosids</taxon>
        <taxon>fabids</taxon>
        <taxon>Rosales</taxon>
        <taxon>Rosaceae</taxon>
        <taxon>Amygdaloideae</taxon>
        <taxon>Maleae</taxon>
        <taxon>Malus</taxon>
    </lineage>
</organism>
<dbReference type="Proteomes" id="UP000290289">
    <property type="component" value="Chromosome 15"/>
</dbReference>
<dbReference type="EMBL" id="RDQH01000341">
    <property type="protein sequence ID" value="RXH73804.1"/>
    <property type="molecule type" value="Genomic_DNA"/>
</dbReference>
<evidence type="ECO:0000313" key="2">
    <source>
        <dbReference type="EMBL" id="RXH73804.1"/>
    </source>
</evidence>
<feature type="compositionally biased region" description="Basic and acidic residues" evidence="1">
    <location>
        <begin position="76"/>
        <end position="85"/>
    </location>
</feature>
<accession>A0A498HU61</accession>
<name>A0A498HU61_MALDO</name>
<feature type="region of interest" description="Disordered" evidence="1">
    <location>
        <begin position="1"/>
        <end position="85"/>
    </location>
</feature>
<sequence length="85" mass="9667">MNCRWQRFQIQPPTRSPNRATSRFARPNQSSTTKEALRSKSSVDFGKSTTPKQSDEVWLQPPNSHNSKPRSCAIPRGREKALNKA</sequence>
<keyword evidence="3" id="KW-1185">Reference proteome</keyword>
<gene>
    <name evidence="2" type="ORF">DVH24_016626</name>
</gene>
<protein>
    <submittedName>
        <fullName evidence="2">Uncharacterized protein</fullName>
    </submittedName>
</protein>
<proteinExistence type="predicted"/>
<reference evidence="2 3" key="1">
    <citation type="submission" date="2018-10" db="EMBL/GenBank/DDBJ databases">
        <title>A high-quality apple genome assembly.</title>
        <authorList>
            <person name="Hu J."/>
        </authorList>
    </citation>
    <scope>NUCLEOTIDE SEQUENCE [LARGE SCALE GENOMIC DNA]</scope>
    <source>
        <strain evidence="3">cv. HFTH1</strain>
        <tissue evidence="2">Young leaf</tissue>
    </source>
</reference>
<dbReference type="AlphaFoldDB" id="A0A498HU61"/>
<feature type="compositionally biased region" description="Polar residues" evidence="1">
    <location>
        <begin position="8"/>
        <end position="52"/>
    </location>
</feature>